<feature type="region of interest" description="Disordered" evidence="1">
    <location>
        <begin position="359"/>
        <end position="402"/>
    </location>
</feature>
<dbReference type="Proteomes" id="UP000604046">
    <property type="component" value="Unassembled WGS sequence"/>
</dbReference>
<evidence type="ECO:0000313" key="4">
    <source>
        <dbReference type="Proteomes" id="UP000604046"/>
    </source>
</evidence>
<dbReference type="EMBL" id="CAJNDS010002394">
    <property type="protein sequence ID" value="CAE7459126.1"/>
    <property type="molecule type" value="Genomic_DNA"/>
</dbReference>
<dbReference type="AlphaFoldDB" id="A0A812S0D0"/>
<name>A0A812S0D0_9DINO</name>
<feature type="compositionally biased region" description="Low complexity" evidence="1">
    <location>
        <begin position="465"/>
        <end position="494"/>
    </location>
</feature>
<dbReference type="Pfam" id="PF25273">
    <property type="entry name" value="DUF7869"/>
    <property type="match status" value="1"/>
</dbReference>
<dbReference type="InterPro" id="IPR057191">
    <property type="entry name" value="DUF7869"/>
</dbReference>
<proteinExistence type="predicted"/>
<sequence length="548" mass="60380">MFSHMLRPELKLTLAVSDGMEEAFFLADNDVPTTADFDMTIIMDVVRRSYELSQQSGRAFPEVLRLHADNGSGELKNQTCSKCMAWMVWLRLFKSIQVTHFMAGHSHGLPDQRFSEVREKLFAVVGVLEDPADYMKIIEKVEPREGRKQRISRLHALYDFKSFFDDMEVKMSGHTQTQGKERANQQAVHSFSFVLREDYQNLAGLGLELESNFDEEPHPHDVIMMLKAYMSDDTYTQAMVFAPNAALKRLAPFPLSILPRKQMNPQTRKDLQKTIEKIQAAPWSFNRAADYLRELLAQAGETPQAPGEFPLAAFAGRIPWSVREYQATDMLKEADFAWARREPARVTVAPKIKATAAKKAASKKSVVATEAASSSNAVTSQKDDAGGRKRATKRPAAAMRRPAAAFKRTCAPFFPGPGLELPTDAESMVSLPSPPDEVDDVRGSLPSPAPALEVPEVNGNPPQLPESEATEPAPEAEAAGSVSEPAEPAAGAAAQTGETLPLRGGFSLRLPGHINLGCAKCRYARTGCKTCRTARGFHLEGQVWMPPP</sequence>
<accession>A0A812S0D0</accession>
<dbReference type="PANTHER" id="PTHR33153">
    <property type="entry name" value="MYND-TYPE DOMAIN-CONTAINING PROTEIN"/>
    <property type="match status" value="1"/>
</dbReference>
<dbReference type="OrthoDB" id="98589at2759"/>
<evidence type="ECO:0000259" key="2">
    <source>
        <dbReference type="Pfam" id="PF25273"/>
    </source>
</evidence>
<reference evidence="3" key="1">
    <citation type="submission" date="2021-02" db="EMBL/GenBank/DDBJ databases">
        <authorList>
            <person name="Dougan E. K."/>
            <person name="Rhodes N."/>
            <person name="Thang M."/>
            <person name="Chan C."/>
        </authorList>
    </citation>
    <scope>NUCLEOTIDE SEQUENCE</scope>
</reference>
<dbReference type="PANTHER" id="PTHR33153:SF3">
    <property type="entry name" value="TRAFFICKING PROTEIN PARTICLE COMPLEX SUBUNIT 11 DOMAIN-CONTAINING PROTEIN"/>
    <property type="match status" value="1"/>
</dbReference>
<protein>
    <recommendedName>
        <fullName evidence="2">DUF7869 domain-containing protein</fullName>
    </recommendedName>
</protein>
<feature type="domain" description="DUF7869" evidence="2">
    <location>
        <begin position="15"/>
        <end position="178"/>
    </location>
</feature>
<comment type="caution">
    <text evidence="3">The sequence shown here is derived from an EMBL/GenBank/DDBJ whole genome shotgun (WGS) entry which is preliminary data.</text>
</comment>
<gene>
    <name evidence="3" type="ORF">SNAT2548_LOCUS25452</name>
</gene>
<feature type="region of interest" description="Disordered" evidence="1">
    <location>
        <begin position="424"/>
        <end position="495"/>
    </location>
</feature>
<feature type="compositionally biased region" description="Low complexity" evidence="1">
    <location>
        <begin position="359"/>
        <end position="380"/>
    </location>
</feature>
<evidence type="ECO:0000313" key="3">
    <source>
        <dbReference type="EMBL" id="CAE7459126.1"/>
    </source>
</evidence>
<evidence type="ECO:0000256" key="1">
    <source>
        <dbReference type="SAM" id="MobiDB-lite"/>
    </source>
</evidence>
<keyword evidence="4" id="KW-1185">Reference proteome</keyword>
<organism evidence="3 4">
    <name type="scientific">Symbiodinium natans</name>
    <dbReference type="NCBI Taxonomy" id="878477"/>
    <lineage>
        <taxon>Eukaryota</taxon>
        <taxon>Sar</taxon>
        <taxon>Alveolata</taxon>
        <taxon>Dinophyceae</taxon>
        <taxon>Suessiales</taxon>
        <taxon>Symbiodiniaceae</taxon>
        <taxon>Symbiodinium</taxon>
    </lineage>
</organism>